<name>A0ABD0JNM3_9CAEN</name>
<evidence type="ECO:0000256" key="1">
    <source>
        <dbReference type="SAM" id="Phobius"/>
    </source>
</evidence>
<sequence length="249" mass="27587">MPSKYKMSVSAVQVLGGGSRESLSPPPVAPPSPDISHLTPEELRILTDVIKRQEQFERQEQERVSLYRRCLSTSSPVSVYFITGFCHVITGFCLLHDRFLSTSLPVSVTSSPASVYVIPGFCLLHYVISEIFVCVVVVSASSPVCIVDVCLRYHRLLSTSLPVSVYFMTGFCHLITGFCLLHYRFLSRHHRLLSTSLPVSFTSSPASVNVITGFCHVIVTSLIAAFPLFTTEHAEGDIYPRRTNEKIAS</sequence>
<feature type="transmembrane region" description="Helical" evidence="1">
    <location>
        <begin position="118"/>
        <end position="151"/>
    </location>
</feature>
<gene>
    <name evidence="3" type="ORF">BaRGS_00032684</name>
</gene>
<comment type="caution">
    <text evidence="3">The sequence shown here is derived from an EMBL/GenBank/DDBJ whole genome shotgun (WGS) entry which is preliminary data.</text>
</comment>
<feature type="transmembrane region" description="Helical" evidence="1">
    <location>
        <begin position="206"/>
        <end position="229"/>
    </location>
</feature>
<proteinExistence type="predicted"/>
<dbReference type="Gene3D" id="3.30.40.10">
    <property type="entry name" value="Zinc/RING finger domain, C3HC4 (zinc finger)"/>
    <property type="match status" value="1"/>
</dbReference>
<keyword evidence="1" id="KW-0472">Membrane</keyword>
<dbReference type="Proteomes" id="UP001519460">
    <property type="component" value="Unassembled WGS sequence"/>
</dbReference>
<evidence type="ECO:0000313" key="3">
    <source>
        <dbReference type="EMBL" id="KAK7476057.1"/>
    </source>
</evidence>
<accession>A0ABD0JNM3</accession>
<protein>
    <recommendedName>
        <fullName evidence="2">RabBD domain-containing protein</fullName>
    </recommendedName>
</protein>
<keyword evidence="1" id="KW-0812">Transmembrane</keyword>
<evidence type="ECO:0000259" key="2">
    <source>
        <dbReference type="PROSITE" id="PS50916"/>
    </source>
</evidence>
<feature type="non-terminal residue" evidence="3">
    <location>
        <position position="249"/>
    </location>
</feature>
<feature type="domain" description="RabBD" evidence="2">
    <location>
        <begin position="32"/>
        <end position="88"/>
    </location>
</feature>
<dbReference type="EMBL" id="JACVVK020000386">
    <property type="protein sequence ID" value="KAK7476057.1"/>
    <property type="molecule type" value="Genomic_DNA"/>
</dbReference>
<reference evidence="3 4" key="1">
    <citation type="journal article" date="2023" name="Sci. Data">
        <title>Genome assembly of the Korean intertidal mud-creeper Batillaria attramentaria.</title>
        <authorList>
            <person name="Patra A.K."/>
            <person name="Ho P.T."/>
            <person name="Jun S."/>
            <person name="Lee S.J."/>
            <person name="Kim Y."/>
            <person name="Won Y.J."/>
        </authorList>
    </citation>
    <scope>NUCLEOTIDE SEQUENCE [LARGE SCALE GENOMIC DNA]</scope>
    <source>
        <strain evidence="3">Wonlab-2016</strain>
    </source>
</reference>
<organism evidence="3 4">
    <name type="scientific">Batillaria attramentaria</name>
    <dbReference type="NCBI Taxonomy" id="370345"/>
    <lineage>
        <taxon>Eukaryota</taxon>
        <taxon>Metazoa</taxon>
        <taxon>Spiralia</taxon>
        <taxon>Lophotrochozoa</taxon>
        <taxon>Mollusca</taxon>
        <taxon>Gastropoda</taxon>
        <taxon>Caenogastropoda</taxon>
        <taxon>Sorbeoconcha</taxon>
        <taxon>Cerithioidea</taxon>
        <taxon>Batillariidae</taxon>
        <taxon>Batillaria</taxon>
    </lineage>
</organism>
<dbReference type="PROSITE" id="PS50916">
    <property type="entry name" value="RABBD"/>
    <property type="match status" value="1"/>
</dbReference>
<dbReference type="AlphaFoldDB" id="A0ABD0JNM3"/>
<feature type="transmembrane region" description="Helical" evidence="1">
    <location>
        <begin position="163"/>
        <end position="186"/>
    </location>
</feature>
<evidence type="ECO:0000313" key="4">
    <source>
        <dbReference type="Proteomes" id="UP001519460"/>
    </source>
</evidence>
<dbReference type="InterPro" id="IPR013083">
    <property type="entry name" value="Znf_RING/FYVE/PHD"/>
</dbReference>
<dbReference type="InterPro" id="IPR010911">
    <property type="entry name" value="Rab_BD"/>
</dbReference>
<feature type="transmembrane region" description="Helical" evidence="1">
    <location>
        <begin position="77"/>
        <end position="98"/>
    </location>
</feature>
<keyword evidence="4" id="KW-1185">Reference proteome</keyword>
<keyword evidence="1" id="KW-1133">Transmembrane helix</keyword>